<protein>
    <submittedName>
        <fullName evidence="2">Uncharacterized protein</fullName>
    </submittedName>
</protein>
<evidence type="ECO:0000313" key="3">
    <source>
        <dbReference type="Proteomes" id="UP000054408"/>
    </source>
</evidence>
<feature type="compositionally biased region" description="Low complexity" evidence="1">
    <location>
        <begin position="346"/>
        <end position="375"/>
    </location>
</feature>
<dbReference type="RefSeq" id="XP_013752672.1">
    <property type="nucleotide sequence ID" value="XM_013897218.1"/>
</dbReference>
<dbReference type="EMBL" id="GL349514">
    <property type="protein sequence ID" value="KNC56206.1"/>
    <property type="molecule type" value="Genomic_DNA"/>
</dbReference>
<accession>A0A0L0DVV2</accession>
<gene>
    <name evidence="2" type="ORF">AMSG_11456</name>
</gene>
<dbReference type="GeneID" id="25569409"/>
<keyword evidence="3" id="KW-1185">Reference proteome</keyword>
<evidence type="ECO:0000313" key="2">
    <source>
        <dbReference type="EMBL" id="KNC56206.1"/>
    </source>
</evidence>
<dbReference type="Proteomes" id="UP000054408">
    <property type="component" value="Unassembled WGS sequence"/>
</dbReference>
<evidence type="ECO:0000256" key="1">
    <source>
        <dbReference type="SAM" id="MobiDB-lite"/>
    </source>
</evidence>
<dbReference type="AlphaFoldDB" id="A0A0L0DVV2"/>
<proteinExistence type="predicted"/>
<sequence length="492" mass="51852">MGCSSSRSADVGGRHIIVHAAPLHRDHEAKSANAVSPNPCLAAAESTLTSLTIVISFGPDEARYELASEVDALHDIVAERNAESGAWFFQGRITPLGVIAALAVLHPDLDINLGTEWCLHSAGGWRQQAMQAVTNCNDIHVGAADVELPSPEPVAAVISAGGWGSCAEQGWRLSLNGMEMHGVHKAATCRSVMPGDVLELALVPRAALSVVRFSTRPTRADIITAIQPNLASTRTESTSAGLLTPSPRKHSDIVVAQRPRVILRIAVAGVHPTAAMGCGSSRKPQLPASPKRQLPKHYYSTVQRGYALEVLLSPSSTPVSFALAPSSANLAPPPAATAVTAAGGSASLLSGDTHGSPGSPRSPGLSSSPKSTTTSMERVDSSESSLASWVSTPRSKLSVTELFTCLNMAHPELQLLEAPAEAEGRRFSAVVSVMGHAADNYHAWWLRVNGSFVHKFFLVDGSVIPDDVIELVRVRLDNPLLQQPTATTGHRS</sequence>
<feature type="region of interest" description="Disordered" evidence="1">
    <location>
        <begin position="346"/>
        <end position="385"/>
    </location>
</feature>
<reference evidence="2 3" key="1">
    <citation type="submission" date="2010-05" db="EMBL/GenBank/DDBJ databases">
        <title>The Genome Sequence of Thecamonas trahens ATCC 50062.</title>
        <authorList>
            <consortium name="The Broad Institute Genome Sequencing Platform"/>
            <person name="Russ C."/>
            <person name="Cuomo C."/>
            <person name="Shea T."/>
            <person name="Young S.K."/>
            <person name="Zeng Q."/>
            <person name="Koehrsen M."/>
            <person name="Haas B."/>
            <person name="Borodovsky M."/>
            <person name="Guigo R."/>
            <person name="Alvarado L."/>
            <person name="Berlin A."/>
            <person name="Bochicchio J."/>
            <person name="Borenstein D."/>
            <person name="Chapman S."/>
            <person name="Chen Z."/>
            <person name="Freedman E."/>
            <person name="Gellesch M."/>
            <person name="Goldberg J."/>
            <person name="Griggs A."/>
            <person name="Gujja S."/>
            <person name="Heilman E."/>
            <person name="Heiman D."/>
            <person name="Hepburn T."/>
            <person name="Howarth C."/>
            <person name="Jen D."/>
            <person name="Larson L."/>
            <person name="Mehta T."/>
            <person name="Park D."/>
            <person name="Pearson M."/>
            <person name="Roberts A."/>
            <person name="Saif S."/>
            <person name="Shenoy N."/>
            <person name="Sisk P."/>
            <person name="Stolte C."/>
            <person name="Sykes S."/>
            <person name="Thomson T."/>
            <person name="Walk T."/>
            <person name="White J."/>
            <person name="Yandava C."/>
            <person name="Burger G."/>
            <person name="Gray M.W."/>
            <person name="Holland P.W.H."/>
            <person name="King N."/>
            <person name="Lang F.B.F."/>
            <person name="Roger A.J."/>
            <person name="Ruiz-Trillo I."/>
            <person name="Lander E."/>
            <person name="Nusbaum C."/>
        </authorList>
    </citation>
    <scope>NUCLEOTIDE SEQUENCE [LARGE SCALE GENOMIC DNA]</scope>
    <source>
        <strain evidence="2 3">ATCC 50062</strain>
    </source>
</reference>
<organism evidence="2 3">
    <name type="scientific">Thecamonas trahens ATCC 50062</name>
    <dbReference type="NCBI Taxonomy" id="461836"/>
    <lineage>
        <taxon>Eukaryota</taxon>
        <taxon>Apusozoa</taxon>
        <taxon>Apusomonadida</taxon>
        <taxon>Apusomonadidae</taxon>
        <taxon>Thecamonas</taxon>
    </lineage>
</organism>
<name>A0A0L0DVV2_THETB</name>